<keyword evidence="3 8" id="KW-0547">Nucleotide-binding</keyword>
<comment type="catalytic activity">
    <reaction evidence="7 8">
        <text>tRNA(Arg) + L-arginine + ATP = L-arginyl-tRNA(Arg) + AMP + diphosphate</text>
        <dbReference type="Rhea" id="RHEA:20301"/>
        <dbReference type="Rhea" id="RHEA-COMP:9658"/>
        <dbReference type="Rhea" id="RHEA-COMP:9673"/>
        <dbReference type="ChEBI" id="CHEBI:30616"/>
        <dbReference type="ChEBI" id="CHEBI:32682"/>
        <dbReference type="ChEBI" id="CHEBI:33019"/>
        <dbReference type="ChEBI" id="CHEBI:78442"/>
        <dbReference type="ChEBI" id="CHEBI:78513"/>
        <dbReference type="ChEBI" id="CHEBI:456215"/>
        <dbReference type="EC" id="6.1.1.19"/>
    </reaction>
</comment>
<name>A0A174DSW0_9FIRM</name>
<dbReference type="EC" id="6.1.1.19" evidence="8"/>
<dbReference type="InterPro" id="IPR014729">
    <property type="entry name" value="Rossmann-like_a/b/a_fold"/>
</dbReference>
<dbReference type="InterPro" id="IPR009080">
    <property type="entry name" value="tRNAsynth_Ia_anticodon-bd"/>
</dbReference>
<evidence type="ECO:0000256" key="7">
    <source>
        <dbReference type="ARBA" id="ARBA00049339"/>
    </source>
</evidence>
<dbReference type="InterPro" id="IPR005148">
    <property type="entry name" value="Arg-tRNA-synth_N"/>
</dbReference>
<keyword evidence="5 8" id="KW-0648">Protein biosynthesis</keyword>
<dbReference type="Gene3D" id="3.40.50.620">
    <property type="entry name" value="HUPs"/>
    <property type="match status" value="1"/>
</dbReference>
<dbReference type="GO" id="GO:0005737">
    <property type="term" value="C:cytoplasm"/>
    <property type="evidence" value="ECO:0007669"/>
    <property type="project" value="UniProtKB-SubCell"/>
</dbReference>
<comment type="subcellular location">
    <subcellularLocation>
        <location evidence="8">Cytoplasm</location>
    </subcellularLocation>
</comment>
<dbReference type="Gene3D" id="1.10.730.10">
    <property type="entry name" value="Isoleucyl-tRNA Synthetase, Domain 1"/>
    <property type="match status" value="1"/>
</dbReference>
<evidence type="ECO:0000256" key="4">
    <source>
        <dbReference type="ARBA" id="ARBA00022840"/>
    </source>
</evidence>
<evidence type="ECO:0000256" key="1">
    <source>
        <dbReference type="ARBA" id="ARBA00005594"/>
    </source>
</evidence>
<evidence type="ECO:0000256" key="8">
    <source>
        <dbReference type="HAMAP-Rule" id="MF_00123"/>
    </source>
</evidence>
<evidence type="ECO:0000313" key="13">
    <source>
        <dbReference type="Proteomes" id="UP000095706"/>
    </source>
</evidence>
<dbReference type="PANTHER" id="PTHR11956:SF11">
    <property type="entry name" value="ARGININE--TRNA LIGASE, MITOCHONDRIAL-RELATED"/>
    <property type="match status" value="1"/>
</dbReference>
<dbReference type="InterPro" id="IPR008909">
    <property type="entry name" value="DALR_anticod-bd"/>
</dbReference>
<evidence type="ECO:0000256" key="5">
    <source>
        <dbReference type="ARBA" id="ARBA00022917"/>
    </source>
</evidence>
<dbReference type="Pfam" id="PF03485">
    <property type="entry name" value="Arg_tRNA_synt_N"/>
    <property type="match status" value="1"/>
</dbReference>
<dbReference type="NCBIfam" id="TIGR00456">
    <property type="entry name" value="argS"/>
    <property type="match status" value="1"/>
</dbReference>
<dbReference type="AlphaFoldDB" id="A0A174DSW0"/>
<evidence type="ECO:0000256" key="2">
    <source>
        <dbReference type="ARBA" id="ARBA00022598"/>
    </source>
</evidence>
<evidence type="ECO:0000313" key="12">
    <source>
        <dbReference type="EMBL" id="CUO28524.1"/>
    </source>
</evidence>
<feature type="short sequence motif" description="'HIGH' region" evidence="8">
    <location>
        <begin position="123"/>
        <end position="133"/>
    </location>
</feature>
<proteinExistence type="inferred from homology"/>
<evidence type="ECO:0000259" key="11">
    <source>
        <dbReference type="SMART" id="SM01016"/>
    </source>
</evidence>
<dbReference type="InterPro" id="IPR036695">
    <property type="entry name" value="Arg-tRNA-synth_N_sf"/>
</dbReference>
<dbReference type="Pfam" id="PF00750">
    <property type="entry name" value="tRNA-synt_1d"/>
    <property type="match status" value="1"/>
</dbReference>
<dbReference type="SUPFAM" id="SSF55190">
    <property type="entry name" value="Arginyl-tRNA synthetase (ArgRS), N-terminal 'additional' domain"/>
    <property type="match status" value="1"/>
</dbReference>
<keyword evidence="2 8" id="KW-0436">Ligase</keyword>
<reference evidence="12 13" key="1">
    <citation type="submission" date="2015-09" db="EMBL/GenBank/DDBJ databases">
        <authorList>
            <consortium name="Pathogen Informatics"/>
        </authorList>
    </citation>
    <scope>NUCLEOTIDE SEQUENCE [LARGE SCALE GENOMIC DNA]</scope>
    <source>
        <strain evidence="12 13">2789STDY5608849</strain>
    </source>
</reference>
<feature type="domain" description="DALR anticodon binding" evidence="10">
    <location>
        <begin position="470"/>
        <end position="588"/>
    </location>
</feature>
<dbReference type="Pfam" id="PF05746">
    <property type="entry name" value="DALR_1"/>
    <property type="match status" value="1"/>
</dbReference>
<evidence type="ECO:0000256" key="6">
    <source>
        <dbReference type="ARBA" id="ARBA00023146"/>
    </source>
</evidence>
<dbReference type="EMBL" id="CYYV01000007">
    <property type="protein sequence ID" value="CUO28524.1"/>
    <property type="molecule type" value="Genomic_DNA"/>
</dbReference>
<organism evidence="12 13">
    <name type="scientific">Fusicatenibacter saccharivorans</name>
    <dbReference type="NCBI Taxonomy" id="1150298"/>
    <lineage>
        <taxon>Bacteria</taxon>
        <taxon>Bacillati</taxon>
        <taxon>Bacillota</taxon>
        <taxon>Clostridia</taxon>
        <taxon>Lachnospirales</taxon>
        <taxon>Lachnospiraceae</taxon>
        <taxon>Fusicatenibacter</taxon>
    </lineage>
</organism>
<gene>
    <name evidence="8 12" type="primary">argS</name>
    <name evidence="12" type="ORF">ERS852406_01645</name>
</gene>
<dbReference type="PRINTS" id="PR01038">
    <property type="entry name" value="TRNASYNTHARG"/>
</dbReference>
<dbReference type="GO" id="GO:0004814">
    <property type="term" value="F:arginine-tRNA ligase activity"/>
    <property type="evidence" value="ECO:0007669"/>
    <property type="project" value="UniProtKB-UniRule"/>
</dbReference>
<dbReference type="SUPFAM" id="SSF47323">
    <property type="entry name" value="Anticodon-binding domain of a subclass of class I aminoacyl-tRNA synthetases"/>
    <property type="match status" value="1"/>
</dbReference>
<comment type="similarity">
    <text evidence="1 8 9">Belongs to the class-I aminoacyl-tRNA synthetase family.</text>
</comment>
<dbReference type="GO" id="GO:0006420">
    <property type="term" value="P:arginyl-tRNA aminoacylation"/>
    <property type="evidence" value="ECO:0007669"/>
    <property type="project" value="UniProtKB-UniRule"/>
</dbReference>
<dbReference type="InterPro" id="IPR001278">
    <property type="entry name" value="Arg-tRNA-ligase"/>
</dbReference>
<protein>
    <recommendedName>
        <fullName evidence="8">Arginine--tRNA ligase</fullName>
        <ecNumber evidence="8">6.1.1.19</ecNumber>
    </recommendedName>
    <alternativeName>
        <fullName evidence="8">Arginyl-tRNA synthetase</fullName>
        <shortName evidence="8">ArgRS</shortName>
    </alternativeName>
</protein>
<dbReference type="SMART" id="SM01016">
    <property type="entry name" value="Arg_tRNA_synt_N"/>
    <property type="match status" value="1"/>
</dbReference>
<accession>A0A174DSW0</accession>
<evidence type="ECO:0000256" key="9">
    <source>
        <dbReference type="RuleBase" id="RU363038"/>
    </source>
</evidence>
<keyword evidence="4 8" id="KW-0067">ATP-binding</keyword>
<comment type="subunit">
    <text evidence="8">Monomer.</text>
</comment>
<evidence type="ECO:0000256" key="3">
    <source>
        <dbReference type="ARBA" id="ARBA00022741"/>
    </source>
</evidence>
<dbReference type="Gene3D" id="3.30.1360.70">
    <property type="entry name" value="Arginyl tRNA synthetase N-terminal domain"/>
    <property type="match status" value="1"/>
</dbReference>
<dbReference type="PANTHER" id="PTHR11956">
    <property type="entry name" value="ARGINYL-TRNA SYNTHETASE"/>
    <property type="match status" value="1"/>
</dbReference>
<dbReference type="RefSeq" id="WP_055227599.1">
    <property type="nucleotide sequence ID" value="NZ_CAXSRP010000004.1"/>
</dbReference>
<evidence type="ECO:0000259" key="10">
    <source>
        <dbReference type="SMART" id="SM00836"/>
    </source>
</evidence>
<dbReference type="GO" id="GO:0005524">
    <property type="term" value="F:ATP binding"/>
    <property type="evidence" value="ECO:0007669"/>
    <property type="project" value="UniProtKB-UniRule"/>
</dbReference>
<dbReference type="SMART" id="SM00836">
    <property type="entry name" value="DALR_1"/>
    <property type="match status" value="1"/>
</dbReference>
<dbReference type="CDD" id="cd07956">
    <property type="entry name" value="Anticodon_Ia_Arg"/>
    <property type="match status" value="1"/>
</dbReference>
<dbReference type="InterPro" id="IPR035684">
    <property type="entry name" value="ArgRS_core"/>
</dbReference>
<dbReference type="SUPFAM" id="SSF52374">
    <property type="entry name" value="Nucleotidylyl transferase"/>
    <property type="match status" value="1"/>
</dbReference>
<feature type="domain" description="Arginyl tRNA synthetase N-terminal" evidence="11">
    <location>
        <begin position="2"/>
        <end position="87"/>
    </location>
</feature>
<dbReference type="Proteomes" id="UP000095706">
    <property type="component" value="Unassembled WGS sequence"/>
</dbReference>
<sequence length="588" mass="66495">MKKLIDLIQEELVKAFTAAEMDPSYARVSVSNRPDLCEYQCNGAMAAAKAYHKAPIQLAEAVVEKVTDHSVIGEIEAVKPGFINLKINPEFLADYLSKMQNDEDLSVEKTKNPKTIIVDYGGANVAKPLHVGHLRSAIIGESIKRMGRFMGHNMIGDVHLGDWGLQMGLIITELQERHPELVYFDESFTGEYPEEAPFTISELEEIYPCASGKSKEDEDYKKRALEATRELQQGRRGYRAIWKHIMNVSVADLKKNYGNLDVHFDLWMGESDAQEYIPDMVDYLKDNGYAHYDQGALVVDVKEETDTKEIPPCMILKSDGAALYDTTDLATIIQRMKLYKPDEICYLADKRQELHFVQCFRCARKAKLVNDDTVLSFIGFGTMNGKDGKPFKTREGGVMRLERLIGEINDEMYQKIVENRSVKDTDARGTAQIVGLSAIKYGDLSNQASKDYVFDVERFTSFEGNTGPYILYTIVRTKSILGKYKEEGNELKKGALLAPKSDSEKALMLSVSRFNGVVENAFEEKAPHKICAYIYELANEFNHFYHETKILSEQDEARKASYLALLDLVREVLETCIDLLGFSAPERM</sequence>
<keyword evidence="8" id="KW-0963">Cytoplasm</keyword>
<dbReference type="HAMAP" id="MF_00123">
    <property type="entry name" value="Arg_tRNA_synth"/>
    <property type="match status" value="1"/>
</dbReference>
<keyword evidence="6 8" id="KW-0030">Aminoacyl-tRNA synthetase</keyword>